<dbReference type="SMART" id="SM00355">
    <property type="entry name" value="ZnF_C2H2"/>
    <property type="match status" value="2"/>
</dbReference>
<feature type="domain" description="C2H2-type" evidence="3">
    <location>
        <begin position="240"/>
        <end position="267"/>
    </location>
</feature>
<dbReference type="EMBL" id="KQ965021">
    <property type="protein sequence ID" value="KXN65005.1"/>
    <property type="molecule type" value="Genomic_DNA"/>
</dbReference>
<keyword evidence="1" id="KW-0863">Zinc-finger</keyword>
<keyword evidence="1" id="KW-0862">Zinc</keyword>
<reference evidence="4 5" key="1">
    <citation type="journal article" date="2015" name="Genome Biol. Evol.">
        <title>Phylogenomic analyses indicate that early fungi evolved digesting cell walls of algal ancestors of land plants.</title>
        <authorList>
            <person name="Chang Y."/>
            <person name="Wang S."/>
            <person name="Sekimoto S."/>
            <person name="Aerts A.L."/>
            <person name="Choi C."/>
            <person name="Clum A."/>
            <person name="LaButti K.M."/>
            <person name="Lindquist E.A."/>
            <person name="Yee Ngan C."/>
            <person name="Ohm R.A."/>
            <person name="Salamov A.A."/>
            <person name="Grigoriev I.V."/>
            <person name="Spatafora J.W."/>
            <person name="Berbee M.L."/>
        </authorList>
    </citation>
    <scope>NUCLEOTIDE SEQUENCE [LARGE SCALE GENOMIC DNA]</scope>
    <source>
        <strain evidence="4 5">NRRL 28638</strain>
    </source>
</reference>
<dbReference type="Gene3D" id="3.30.160.60">
    <property type="entry name" value="Classic Zinc Finger"/>
    <property type="match status" value="1"/>
</dbReference>
<organism evidence="4 5">
    <name type="scientific">Conidiobolus coronatus (strain ATCC 28846 / CBS 209.66 / NRRL 28638)</name>
    <name type="common">Delacroixia coronata</name>
    <dbReference type="NCBI Taxonomy" id="796925"/>
    <lineage>
        <taxon>Eukaryota</taxon>
        <taxon>Fungi</taxon>
        <taxon>Fungi incertae sedis</taxon>
        <taxon>Zoopagomycota</taxon>
        <taxon>Entomophthoromycotina</taxon>
        <taxon>Entomophthoromycetes</taxon>
        <taxon>Entomophthorales</taxon>
        <taxon>Ancylistaceae</taxon>
        <taxon>Conidiobolus</taxon>
    </lineage>
</organism>
<dbReference type="PROSITE" id="PS00028">
    <property type="entry name" value="ZINC_FINGER_C2H2_1"/>
    <property type="match status" value="1"/>
</dbReference>
<evidence type="ECO:0000256" key="1">
    <source>
        <dbReference type="PROSITE-ProRule" id="PRU00042"/>
    </source>
</evidence>
<dbReference type="OrthoDB" id="8922241at2759"/>
<dbReference type="GO" id="GO:0008270">
    <property type="term" value="F:zinc ion binding"/>
    <property type="evidence" value="ECO:0007669"/>
    <property type="project" value="UniProtKB-KW"/>
</dbReference>
<dbReference type="InterPro" id="IPR036236">
    <property type="entry name" value="Znf_C2H2_sf"/>
</dbReference>
<evidence type="ECO:0000313" key="4">
    <source>
        <dbReference type="EMBL" id="KXN65005.1"/>
    </source>
</evidence>
<gene>
    <name evidence="4" type="ORF">CONCODRAFT_13565</name>
</gene>
<dbReference type="AlphaFoldDB" id="A0A137NQG5"/>
<keyword evidence="1" id="KW-0479">Metal-binding</keyword>
<keyword evidence="5" id="KW-1185">Reference proteome</keyword>
<protein>
    <recommendedName>
        <fullName evidence="3">C2H2-type domain-containing protein</fullName>
    </recommendedName>
</protein>
<feature type="region of interest" description="Disordered" evidence="2">
    <location>
        <begin position="201"/>
        <end position="227"/>
    </location>
</feature>
<dbReference type="SUPFAM" id="SSF57667">
    <property type="entry name" value="beta-beta-alpha zinc fingers"/>
    <property type="match status" value="1"/>
</dbReference>
<dbReference type="Proteomes" id="UP000070444">
    <property type="component" value="Unassembled WGS sequence"/>
</dbReference>
<sequence>MSNAHSSIWSTPAAPQYGFHDFHTSDSHPHSRQQYFSTFSPQLGQRSLPNSTPDLSNYVEQSPQLYQGSIYTLPNYGYAPTGGSHDNCLKKSKSSASPPTLRTNSADTYFLSQYAQELPQSTANAYEPYISGQAYYAQSFIDSHPLMNIVSNSSQVDQYSVSSPTLDYAPMILPSNLTTEIKQSKYSPLFSSSTSLDCSLPSPNIKHIPPKQLGQPTRKPRRAPKNPQAAYIVPGPSGMYECAQCPQKFRRKFCYQRHLLMHSEDRLFQCSACQMNFYRKDIFERHRKTKKCLRAQMRE</sequence>
<accession>A0A137NQG5</accession>
<evidence type="ECO:0000259" key="3">
    <source>
        <dbReference type="PROSITE" id="PS50157"/>
    </source>
</evidence>
<dbReference type="PROSITE" id="PS50157">
    <property type="entry name" value="ZINC_FINGER_C2H2_2"/>
    <property type="match status" value="1"/>
</dbReference>
<proteinExistence type="predicted"/>
<evidence type="ECO:0000313" key="5">
    <source>
        <dbReference type="Proteomes" id="UP000070444"/>
    </source>
</evidence>
<evidence type="ECO:0000256" key="2">
    <source>
        <dbReference type="SAM" id="MobiDB-lite"/>
    </source>
</evidence>
<dbReference type="InterPro" id="IPR013087">
    <property type="entry name" value="Znf_C2H2_type"/>
</dbReference>
<name>A0A137NQG5_CONC2</name>